<dbReference type="AlphaFoldDB" id="A0A934PTT0"/>
<evidence type="ECO:0000313" key="1">
    <source>
        <dbReference type="EMBL" id="MBK0379275.1"/>
    </source>
</evidence>
<reference evidence="1" key="1">
    <citation type="submission" date="2020-12" db="EMBL/GenBank/DDBJ databases">
        <title>Bacterial novel species Mucilaginibacter sp. SD-g isolated from soil.</title>
        <authorList>
            <person name="Jung H.-Y."/>
        </authorList>
    </citation>
    <scope>NUCLEOTIDE SEQUENCE</scope>
    <source>
        <strain evidence="1">SD-g</strain>
    </source>
</reference>
<dbReference type="Proteomes" id="UP000613193">
    <property type="component" value="Unassembled WGS sequence"/>
</dbReference>
<proteinExistence type="predicted"/>
<accession>A0A934PTT0</accession>
<dbReference type="RefSeq" id="WP_200065709.1">
    <property type="nucleotide sequence ID" value="NZ_JAEHFW010000001.1"/>
</dbReference>
<name>A0A934PTT0_9SPHI</name>
<sequence>MGHAQLETDELFVKKGTMTRNPFHMDRAEFAAWKAQAEVTLKERLFAIGQPLVYEKDGKFVAEYPDGHIEGE</sequence>
<gene>
    <name evidence="1" type="ORF">I5M19_08160</name>
</gene>
<protein>
    <submittedName>
        <fullName evidence="1">Uncharacterized protein</fullName>
    </submittedName>
</protein>
<evidence type="ECO:0000313" key="2">
    <source>
        <dbReference type="Proteomes" id="UP000613193"/>
    </source>
</evidence>
<keyword evidence="2" id="KW-1185">Reference proteome</keyword>
<dbReference type="EMBL" id="JAEHFW010000001">
    <property type="protein sequence ID" value="MBK0379275.1"/>
    <property type="molecule type" value="Genomic_DNA"/>
</dbReference>
<organism evidence="1 2">
    <name type="scientific">Mucilaginibacter segetis</name>
    <dbReference type="NCBI Taxonomy" id="2793071"/>
    <lineage>
        <taxon>Bacteria</taxon>
        <taxon>Pseudomonadati</taxon>
        <taxon>Bacteroidota</taxon>
        <taxon>Sphingobacteriia</taxon>
        <taxon>Sphingobacteriales</taxon>
        <taxon>Sphingobacteriaceae</taxon>
        <taxon>Mucilaginibacter</taxon>
    </lineage>
</organism>
<comment type="caution">
    <text evidence="1">The sequence shown here is derived from an EMBL/GenBank/DDBJ whole genome shotgun (WGS) entry which is preliminary data.</text>
</comment>